<evidence type="ECO:0000313" key="1">
    <source>
        <dbReference type="EMBL" id="CCD44341.1"/>
    </source>
</evidence>
<dbReference type="HOGENOM" id="CLU_3319942_0_0_1"/>
<dbReference type="AlphaFoldDB" id="G2XV21"/>
<gene>
    <name evidence="1" type="ORF">BofuT4_uP059210.1</name>
</gene>
<dbReference type="EMBL" id="FQ790270">
    <property type="protein sequence ID" value="CCD44341.1"/>
    <property type="molecule type" value="Genomic_DNA"/>
</dbReference>
<dbReference type="Proteomes" id="UP000008177">
    <property type="component" value="Unplaced contigs"/>
</dbReference>
<organism evidence="1 2">
    <name type="scientific">Botryotinia fuckeliana (strain T4)</name>
    <name type="common">Noble rot fungus</name>
    <name type="synonym">Botrytis cinerea</name>
    <dbReference type="NCBI Taxonomy" id="999810"/>
    <lineage>
        <taxon>Eukaryota</taxon>
        <taxon>Fungi</taxon>
        <taxon>Dikarya</taxon>
        <taxon>Ascomycota</taxon>
        <taxon>Pezizomycotina</taxon>
        <taxon>Leotiomycetes</taxon>
        <taxon>Helotiales</taxon>
        <taxon>Sclerotiniaceae</taxon>
        <taxon>Botrytis</taxon>
    </lineage>
</organism>
<name>G2XV21_BOTF4</name>
<evidence type="ECO:0000313" key="2">
    <source>
        <dbReference type="Proteomes" id="UP000008177"/>
    </source>
</evidence>
<proteinExistence type="predicted"/>
<reference evidence="2" key="1">
    <citation type="journal article" date="2011" name="PLoS Genet.">
        <title>Genomic analysis of the necrotrophic fungal pathogens Sclerotinia sclerotiorum and Botrytis cinerea.</title>
        <authorList>
            <person name="Amselem J."/>
            <person name="Cuomo C.A."/>
            <person name="van Kan J.A."/>
            <person name="Viaud M."/>
            <person name="Benito E.P."/>
            <person name="Couloux A."/>
            <person name="Coutinho P.M."/>
            <person name="de Vries R.P."/>
            <person name="Dyer P.S."/>
            <person name="Fillinger S."/>
            <person name="Fournier E."/>
            <person name="Gout L."/>
            <person name="Hahn M."/>
            <person name="Kohn L."/>
            <person name="Lapalu N."/>
            <person name="Plummer K.M."/>
            <person name="Pradier J.M."/>
            <person name="Quevillon E."/>
            <person name="Sharon A."/>
            <person name="Simon A."/>
            <person name="ten Have A."/>
            <person name="Tudzynski B."/>
            <person name="Tudzynski P."/>
            <person name="Wincker P."/>
            <person name="Andrew M."/>
            <person name="Anthouard V."/>
            <person name="Beever R.E."/>
            <person name="Beffa R."/>
            <person name="Benoit I."/>
            <person name="Bouzid O."/>
            <person name="Brault B."/>
            <person name="Chen Z."/>
            <person name="Choquer M."/>
            <person name="Collemare J."/>
            <person name="Cotton P."/>
            <person name="Danchin E.G."/>
            <person name="Da Silva C."/>
            <person name="Gautier A."/>
            <person name="Giraud C."/>
            <person name="Giraud T."/>
            <person name="Gonzalez C."/>
            <person name="Grossetete S."/>
            <person name="Guldener U."/>
            <person name="Henrissat B."/>
            <person name="Howlett B.J."/>
            <person name="Kodira C."/>
            <person name="Kretschmer M."/>
            <person name="Lappartient A."/>
            <person name="Leroch M."/>
            <person name="Levis C."/>
            <person name="Mauceli E."/>
            <person name="Neuveglise C."/>
            <person name="Oeser B."/>
            <person name="Pearson M."/>
            <person name="Poulain J."/>
            <person name="Poussereau N."/>
            <person name="Quesneville H."/>
            <person name="Rascle C."/>
            <person name="Schumacher J."/>
            <person name="Segurens B."/>
            <person name="Sexton A."/>
            <person name="Silva E."/>
            <person name="Sirven C."/>
            <person name="Soanes D.M."/>
            <person name="Talbot N.J."/>
            <person name="Templeton M."/>
            <person name="Yandava C."/>
            <person name="Yarden O."/>
            <person name="Zeng Q."/>
            <person name="Rollins J.A."/>
            <person name="Lebrun M.H."/>
            <person name="Dickman M."/>
        </authorList>
    </citation>
    <scope>NUCLEOTIDE SEQUENCE [LARGE SCALE GENOMIC DNA]</scope>
    <source>
        <strain evidence="2">T4</strain>
    </source>
</reference>
<dbReference type="InParanoid" id="G2XV21"/>
<accession>G2XV21</accession>
<protein>
    <submittedName>
        <fullName evidence="1">Uncharacterized protein</fullName>
    </submittedName>
</protein>
<sequence length="39" mass="4509">MSRRTISKDPAAIFRIQPIQDSMIQGYKSTWSSLSHSRK</sequence>